<name>A0ABW3NDL2_9BACI</name>
<dbReference type="Proteomes" id="UP001597041">
    <property type="component" value="Unassembled WGS sequence"/>
</dbReference>
<comment type="caution">
    <text evidence="2">The sequence shown here is derived from an EMBL/GenBank/DDBJ whole genome shotgun (WGS) entry which is preliminary data.</text>
</comment>
<accession>A0ABW3NDL2</accession>
<organism evidence="2 3">
    <name type="scientific">Oceanobacillus locisalsi</name>
    <dbReference type="NCBI Taxonomy" id="546107"/>
    <lineage>
        <taxon>Bacteria</taxon>
        <taxon>Bacillati</taxon>
        <taxon>Bacillota</taxon>
        <taxon>Bacilli</taxon>
        <taxon>Bacillales</taxon>
        <taxon>Bacillaceae</taxon>
        <taxon>Oceanobacillus</taxon>
    </lineage>
</organism>
<feature type="region of interest" description="Disordered" evidence="1">
    <location>
        <begin position="27"/>
        <end position="51"/>
    </location>
</feature>
<dbReference type="EMBL" id="JBHTKK010000005">
    <property type="protein sequence ID" value="MFD1065719.1"/>
    <property type="molecule type" value="Genomic_DNA"/>
</dbReference>
<evidence type="ECO:0000313" key="2">
    <source>
        <dbReference type="EMBL" id="MFD1065719.1"/>
    </source>
</evidence>
<reference evidence="3" key="1">
    <citation type="journal article" date="2019" name="Int. J. Syst. Evol. Microbiol.">
        <title>The Global Catalogue of Microorganisms (GCM) 10K type strain sequencing project: providing services to taxonomists for standard genome sequencing and annotation.</title>
        <authorList>
            <consortium name="The Broad Institute Genomics Platform"/>
            <consortium name="The Broad Institute Genome Sequencing Center for Infectious Disease"/>
            <person name="Wu L."/>
            <person name="Ma J."/>
        </authorList>
    </citation>
    <scope>NUCLEOTIDE SEQUENCE [LARGE SCALE GENOMIC DNA]</scope>
    <source>
        <strain evidence="3">CCUG 56608</strain>
    </source>
</reference>
<dbReference type="RefSeq" id="WP_379591330.1">
    <property type="nucleotide sequence ID" value="NZ_JBHTKK010000005.1"/>
</dbReference>
<protein>
    <submittedName>
        <fullName evidence="2">Uncharacterized protein</fullName>
    </submittedName>
</protein>
<sequence length="51" mass="5934">MHQRLVTMTGQAKVPHNRRYTQLIRTQHQTNDNGNKPMVRFLPGKAGTKFE</sequence>
<proteinExistence type="predicted"/>
<gene>
    <name evidence="2" type="ORF">ACFQ19_06750</name>
</gene>
<evidence type="ECO:0000256" key="1">
    <source>
        <dbReference type="SAM" id="MobiDB-lite"/>
    </source>
</evidence>
<keyword evidence="3" id="KW-1185">Reference proteome</keyword>
<evidence type="ECO:0000313" key="3">
    <source>
        <dbReference type="Proteomes" id="UP001597041"/>
    </source>
</evidence>